<dbReference type="SUPFAM" id="SSF51735">
    <property type="entry name" value="NAD(P)-binding Rossmann-fold domains"/>
    <property type="match status" value="1"/>
</dbReference>
<proteinExistence type="inferred from homology"/>
<keyword evidence="10" id="KW-0170">Cobalt</keyword>
<dbReference type="OrthoDB" id="9808275at2"/>
<dbReference type="Gene3D" id="3.90.110.10">
    <property type="entry name" value="Lactate dehydrogenase/glycoside hydrolase, family 4, C-terminal"/>
    <property type="match status" value="1"/>
</dbReference>
<dbReference type="Gene3D" id="3.40.50.720">
    <property type="entry name" value="NAD(P)-binding Rossmann-like Domain"/>
    <property type="match status" value="1"/>
</dbReference>
<dbReference type="KEGG" id="cbei:LF65_05354"/>
<evidence type="ECO:0000256" key="8">
    <source>
        <dbReference type="PIRSR" id="PIRSR601088-1"/>
    </source>
</evidence>
<dbReference type="EMBL" id="CP010086">
    <property type="protein sequence ID" value="AJH01875.1"/>
    <property type="molecule type" value="Genomic_DNA"/>
</dbReference>
<keyword evidence="6 10" id="KW-0464">Manganese</keyword>
<evidence type="ECO:0000259" key="13">
    <source>
        <dbReference type="Pfam" id="PF11975"/>
    </source>
</evidence>
<feature type="site" description="Increases basicity of active site Tyr" evidence="11">
    <location>
        <position position="109"/>
    </location>
</feature>
<keyword evidence="10" id="KW-0533">Nickel</keyword>
<dbReference type="RefSeq" id="WP_041900331.1">
    <property type="nucleotide sequence ID" value="NZ_CP010086.2"/>
</dbReference>
<evidence type="ECO:0000313" key="14">
    <source>
        <dbReference type="EMBL" id="AJH01875.1"/>
    </source>
</evidence>
<evidence type="ECO:0000256" key="2">
    <source>
        <dbReference type="ARBA" id="ARBA00011881"/>
    </source>
</evidence>
<dbReference type="InterPro" id="IPR036291">
    <property type="entry name" value="NAD(P)-bd_dom_sf"/>
</dbReference>
<dbReference type="STRING" id="1520.LF65_05354"/>
<dbReference type="GO" id="GO:0004553">
    <property type="term" value="F:hydrolase activity, hydrolyzing O-glycosyl compounds"/>
    <property type="evidence" value="ECO:0007669"/>
    <property type="project" value="InterPro"/>
</dbReference>
<dbReference type="PRINTS" id="PR00732">
    <property type="entry name" value="GLHYDRLASE4"/>
</dbReference>
<evidence type="ECO:0000256" key="11">
    <source>
        <dbReference type="PIRSR" id="PIRSR601088-4"/>
    </source>
</evidence>
<sequence>MKKFKLVIVGGGSTYTPGIVKSLLSKKEDFKISELRLYDINAERQNKVGVIVKKVVEMFDSEVKLVLTTDPEEGFKDADFVFAQMRVGLYKMREQDEKIPLKYDVVGQETCGPGGLAYGLRTIYPMVEMIDFCEKYANKNYWIVNYSNPAAIVAKAMYKLRPNARILNICDMPVAIMRNMANILDCDRHDIEADYFGLNHFGWFTKIRVSGEDKTEELKAYVKEHGYIPPDSRSEVRHNDASWLHTFDNAKHIMQMFPKYLPNTYMQYYLLGDSIVKEADKNHTRANEVMEGREKKIFDAVDQYNATGQIDLTQFFTGVHGEFIVEVAMSLAFDLRKRHLVMVENNGAIKNLPDDAMVEVPAYITKDGPEPVRVGEIPTFYKGIIEQQEASEKLVVEAAIEGSYEKALMAFTMNKTIPSAFVAKQILDDMIEANKEYWPELK</sequence>
<organism evidence="14 15">
    <name type="scientific">Clostridium beijerinckii</name>
    <name type="common">Clostridium MP</name>
    <dbReference type="NCBI Taxonomy" id="1520"/>
    <lineage>
        <taxon>Bacteria</taxon>
        <taxon>Bacillati</taxon>
        <taxon>Bacillota</taxon>
        <taxon>Clostridia</taxon>
        <taxon>Eubacteriales</taxon>
        <taxon>Clostridiaceae</taxon>
        <taxon>Clostridium</taxon>
    </lineage>
</organism>
<evidence type="ECO:0000256" key="10">
    <source>
        <dbReference type="PIRSR" id="PIRSR601088-3"/>
    </source>
</evidence>
<dbReference type="PANTHER" id="PTHR32092">
    <property type="entry name" value="6-PHOSPHO-BETA-GLUCOSIDASE-RELATED"/>
    <property type="match status" value="1"/>
</dbReference>
<dbReference type="Proteomes" id="UP000031866">
    <property type="component" value="Chromosome"/>
</dbReference>
<evidence type="ECO:0000256" key="7">
    <source>
        <dbReference type="ARBA" id="ARBA00023295"/>
    </source>
</evidence>
<dbReference type="InterPro" id="IPR001088">
    <property type="entry name" value="Glyco_hydro_4"/>
</dbReference>
<keyword evidence="7 12" id="KW-0326">Glycosidase</keyword>
<feature type="binding site" evidence="10">
    <location>
        <position position="200"/>
    </location>
    <ligand>
        <name>Mn(2+)</name>
        <dbReference type="ChEBI" id="CHEBI:29035"/>
    </ligand>
</feature>
<dbReference type="GO" id="GO:0005975">
    <property type="term" value="P:carbohydrate metabolic process"/>
    <property type="evidence" value="ECO:0007669"/>
    <property type="project" value="InterPro"/>
</dbReference>
<evidence type="ECO:0000256" key="6">
    <source>
        <dbReference type="ARBA" id="ARBA00023211"/>
    </source>
</evidence>
<dbReference type="SUPFAM" id="SSF56327">
    <property type="entry name" value="LDH C-terminal domain-like"/>
    <property type="match status" value="1"/>
</dbReference>
<comment type="similarity">
    <text evidence="1 12">Belongs to the glycosyl hydrolase 4 family.</text>
</comment>
<accession>A0A0B5QHM7</accession>
<evidence type="ECO:0000313" key="15">
    <source>
        <dbReference type="Proteomes" id="UP000031866"/>
    </source>
</evidence>
<dbReference type="Pfam" id="PF11975">
    <property type="entry name" value="Glyco_hydro_4C"/>
    <property type="match status" value="1"/>
</dbReference>
<dbReference type="InterPro" id="IPR015955">
    <property type="entry name" value="Lactate_DH/Glyco_Ohase_4_C"/>
</dbReference>
<evidence type="ECO:0000256" key="1">
    <source>
        <dbReference type="ARBA" id="ARBA00010141"/>
    </source>
</evidence>
<dbReference type="GO" id="GO:0016616">
    <property type="term" value="F:oxidoreductase activity, acting on the CH-OH group of donors, NAD or NADP as acceptor"/>
    <property type="evidence" value="ECO:0007669"/>
    <property type="project" value="InterPro"/>
</dbReference>
<dbReference type="PANTHER" id="PTHR32092:SF14">
    <property type="entry name" value="MALTOSE-6'-PHOSPHATE GLUCOSIDASE"/>
    <property type="match status" value="1"/>
</dbReference>
<gene>
    <name evidence="14" type="ORF">LF65_05354</name>
</gene>
<keyword evidence="10" id="KW-0408">Iron</keyword>
<evidence type="ECO:0000256" key="12">
    <source>
        <dbReference type="RuleBase" id="RU361152"/>
    </source>
</evidence>
<keyword evidence="4 12" id="KW-0378">Hydrolase</keyword>
<feature type="binding site" evidence="10">
    <location>
        <position position="170"/>
    </location>
    <ligand>
        <name>Mn(2+)</name>
        <dbReference type="ChEBI" id="CHEBI:29035"/>
    </ligand>
</feature>
<feature type="binding site" evidence="9">
    <location>
        <position position="285"/>
    </location>
    <ligand>
        <name>substrate</name>
    </ligand>
</feature>
<reference evidence="15" key="1">
    <citation type="submission" date="2014-12" db="EMBL/GenBank/DDBJ databases">
        <title>Genome sequence of Clostridium beijerinckii strain 59B.</title>
        <authorList>
            <person name="Little G.T."/>
            <person name="Minton N.P."/>
        </authorList>
    </citation>
    <scope>NUCLEOTIDE SEQUENCE [LARGE SCALE GENOMIC DNA]</scope>
    <source>
        <strain evidence="15">59B</strain>
    </source>
</reference>
<keyword evidence="3 10" id="KW-0479">Metal-binding</keyword>
<feature type="active site" description="Proton acceptor" evidence="8">
    <location>
        <position position="265"/>
    </location>
</feature>
<feature type="domain" description="Glycosyl hydrolase family 4 C-terminal" evidence="13">
    <location>
        <begin position="195"/>
        <end position="416"/>
    </location>
</feature>
<name>A0A0B5QHM7_CLOBE</name>
<evidence type="ECO:0000256" key="4">
    <source>
        <dbReference type="ARBA" id="ARBA00022801"/>
    </source>
</evidence>
<evidence type="ECO:0000256" key="3">
    <source>
        <dbReference type="ARBA" id="ARBA00022723"/>
    </source>
</evidence>
<feature type="binding site" evidence="9">
    <location>
        <position position="148"/>
    </location>
    <ligand>
        <name>substrate</name>
    </ligand>
</feature>
<dbReference type="CDD" id="cd05298">
    <property type="entry name" value="GH4_GlvA_pagL_like"/>
    <property type="match status" value="1"/>
</dbReference>
<comment type="subunit">
    <text evidence="2">Homotetramer.</text>
</comment>
<protein>
    <submittedName>
        <fullName evidence="14">6-phospho-alpha-glucosidase</fullName>
    </submittedName>
</protein>
<dbReference type="GO" id="GO:0046872">
    <property type="term" value="F:metal ion binding"/>
    <property type="evidence" value="ECO:0007669"/>
    <property type="project" value="UniProtKB-KW"/>
</dbReference>
<evidence type="ECO:0000256" key="5">
    <source>
        <dbReference type="ARBA" id="ARBA00023027"/>
    </source>
</evidence>
<dbReference type="InterPro" id="IPR022616">
    <property type="entry name" value="Glyco_hydro_4_C"/>
</dbReference>
<feature type="active site" description="Proton donor" evidence="8">
    <location>
        <position position="171"/>
    </location>
</feature>
<dbReference type="AlphaFoldDB" id="A0A0B5QHM7"/>
<dbReference type="Pfam" id="PF02056">
    <property type="entry name" value="Glyco_hydro_4"/>
    <property type="match status" value="1"/>
</dbReference>
<comment type="cofactor">
    <cofactor evidence="12">
        <name>NAD(+)</name>
        <dbReference type="ChEBI" id="CHEBI:57540"/>
    </cofactor>
    <text evidence="12">Binds 1 NAD(+) per subunit.</text>
</comment>
<feature type="binding site" evidence="9">
    <location>
        <position position="93"/>
    </location>
    <ligand>
        <name>substrate</name>
    </ligand>
</feature>
<evidence type="ECO:0000256" key="9">
    <source>
        <dbReference type="PIRSR" id="PIRSR601088-2"/>
    </source>
</evidence>
<keyword evidence="5 12" id="KW-0520">NAD</keyword>